<name>A0A151J5D1_9HYME</name>
<dbReference type="STRING" id="471704.A0A151J5D1"/>
<evidence type="ECO:0000313" key="1">
    <source>
        <dbReference type="EMBL" id="KYN18238.1"/>
    </source>
</evidence>
<protein>
    <submittedName>
        <fullName evidence="1">Uncharacterized protein</fullName>
    </submittedName>
</protein>
<organism evidence="1 2">
    <name type="scientific">Trachymyrmex cornetzi</name>
    <dbReference type="NCBI Taxonomy" id="471704"/>
    <lineage>
        <taxon>Eukaryota</taxon>
        <taxon>Metazoa</taxon>
        <taxon>Ecdysozoa</taxon>
        <taxon>Arthropoda</taxon>
        <taxon>Hexapoda</taxon>
        <taxon>Insecta</taxon>
        <taxon>Pterygota</taxon>
        <taxon>Neoptera</taxon>
        <taxon>Endopterygota</taxon>
        <taxon>Hymenoptera</taxon>
        <taxon>Apocrita</taxon>
        <taxon>Aculeata</taxon>
        <taxon>Formicoidea</taxon>
        <taxon>Formicidae</taxon>
        <taxon>Myrmicinae</taxon>
        <taxon>Trachymyrmex</taxon>
    </lineage>
</organism>
<dbReference type="AlphaFoldDB" id="A0A151J5D1"/>
<reference evidence="1 2" key="1">
    <citation type="submission" date="2015-09" db="EMBL/GenBank/DDBJ databases">
        <title>Trachymyrmex cornetzi WGS genome.</title>
        <authorList>
            <person name="Nygaard S."/>
            <person name="Hu H."/>
            <person name="Boomsma J."/>
            <person name="Zhang G."/>
        </authorList>
    </citation>
    <scope>NUCLEOTIDE SEQUENCE [LARGE SCALE GENOMIC DNA]</scope>
    <source>
        <strain evidence="1">Tcor2-1</strain>
        <tissue evidence="1">Whole body</tissue>
    </source>
</reference>
<sequence length="130" mass="15969">MFSNKQNIHIEIFEYCIKVNYNTNVFVYYKQIVEKMISDFQKLKCNMNLKLHFLDSHLDTFPENLGDFSEEQGELFHQDIKVMETRYQGRWDVNMMADFCWTLKRESTESWKRKRTSLHRSFENKRTRYS</sequence>
<dbReference type="PANTHER" id="PTHR46114:SF1">
    <property type="entry name" value="ZAD DOMAIN-CONTAINING PROTEIN"/>
    <property type="match status" value="1"/>
</dbReference>
<keyword evidence="2" id="KW-1185">Reference proteome</keyword>
<proteinExistence type="predicted"/>
<accession>A0A151J5D1</accession>
<dbReference type="Proteomes" id="UP000078492">
    <property type="component" value="Unassembled WGS sequence"/>
</dbReference>
<dbReference type="PANTHER" id="PTHR46114">
    <property type="entry name" value="APPLE DOMAIN-CONTAINING PROTEIN"/>
    <property type="match status" value="1"/>
</dbReference>
<dbReference type="EMBL" id="KQ980017">
    <property type="protein sequence ID" value="KYN18238.1"/>
    <property type="molecule type" value="Genomic_DNA"/>
</dbReference>
<evidence type="ECO:0000313" key="2">
    <source>
        <dbReference type="Proteomes" id="UP000078492"/>
    </source>
</evidence>
<gene>
    <name evidence="1" type="ORF">ALC57_09485</name>
</gene>